<evidence type="ECO:0000256" key="1">
    <source>
        <dbReference type="SAM" id="MobiDB-lite"/>
    </source>
</evidence>
<feature type="domain" description="DUF6443" evidence="3">
    <location>
        <begin position="1700"/>
        <end position="1821"/>
    </location>
</feature>
<dbReference type="Gene3D" id="2.180.10.10">
    <property type="entry name" value="RHS repeat-associated core"/>
    <property type="match status" value="1"/>
</dbReference>
<sequence length="2808" mass="310952">MKSPDILQSPQIHPFQFDNSSDQIAKTVNLFRGDVNFNIPLVSFTGRNGLDLQVAALYKSNISEQAVTRNLTAPTSILGLGWDMPIDRIEVETNGTGTREDNVYYFVRTGIRNQLYRNNKSWLRGEIDKSLSKDLDNQKFSEALSTALLSQGLRIDASSTITVQTAGKNWEITDSVNEFVLRLSLEDDASKIKVFDGGCSYELQGYDFSRIRYYPRFERWEITFSNGITSVFGGNVTITDGIKSSRNRTIEWGVRNGNWQGPGILTHSSSKPGERLQTQYARVWNFASSYTIWNDRVTFEYEQVLQKVGSDGLPYTKATYLTKITEVLGRTVHFNYKDKTFDNSSPQSPREYADPNKATPDNKPNAFQSKYESRYLSDIKVNNKKGDVLFTLNFDYELKRYAAAPSTSDPLFGNTFKRILTKVTKTLGTGRSFPDTEMTYYGASDTHPGALESITYAEGNTVTYTYSKTELKNCARDLSISNPVPGSTPRVWFGDDYALVTWYNQGSLQIAIYSWIGRWQVWTPPVNIVKDFIDLDTLDCEVQEDFVVLYYKNENGNSYSVRAYHKDPNIVGGWIPISHDPIQLQSKDVIVTGGSKYFAVADRINYKVNTYTWNGLQRKWDKASLPGYSPPERPGDTTLFFTGTGNLLMFLPYDLQGAPGKKDNQLTLYYLDELAQWHTGDSRKATEITIDQSDVTSNFHWSPLPWAITATYVTKSDTGTLEYDLTIYQWGADGDDKYKFKPPVTKSLSLPKSSPSGKMTIPYIANPQRTGLISSGPHLLRYNGEDWLSNNNLKLKQQVSDGTIFWFATGPDFVVKTENSENRVIGMVQVFDPDTQSLKWQEQAITLFDSAPVGDRLISYFPSAAKDFLTFNIDIYERDTSTDWVTPLKDPPVYSIPKGSDTTTLINQGPNFMVYLIKSDDGKTIEGTEVLTIDNGKVKSFAKVNERYFSLVNDGRFVSNTNGKMPGGLNSFLTYLPLDKEFDDASSITLYRYLGQSIEDPIESYPATKVTIDDGFETETIRYSFDPDNAACDFNGAVAKFFKTTVTKGEGTENGSTVYEFFNSLGGTAIQKGNLAESTYLDGALIRETKLDSSDNKVAVTSTDFEVVNTIADRPDASGDIPIFGAIIRAVQSTKVKDQVTSITKYDYNQASGGVTKQELSAYNAAGKQEVHQKRSTYGFEEFPSLWYTNNLGAIIQSKTTVNVDDDTETVVSSGATTYKNFEIELGDGRSLFLPALFETYLWLGGDDSGNFDFKNWSSGSGYSSFWQKQSSISVRSNHGLEIESEAPIGKTHSTIYNDDQGVEIALFSNASLKGQEAYYYGFENYESPGRWNLDSHTPVTDTISYSGTRSLNIPPDTTGSALQLTPDNQDRAYMLTFWAKPSKNYQSDNPAGWTIKFKDGDNVLKTETIQINTSDDWQFYFKTLDLSEFSENTVTLEIAPFNKGSVNVFVDNVGFNPFDNPYQASVYEEVYFHQTAELGPYDSTLRRFYDNLGRIAGQTDDTRGIVRMASYFLSRQVDGTFQKTEPNALINFQPMGETWFDRFYNNGILDKNWEPSDTSAWSSEKGYLIHTGNSRDSIVFSNASFKSNYVVSLNMEADETIDADMGLKIGSDLTLQWTASESKWKLIDHKNNKSIDSSFTSSAPGDEWTLVISKAAVLLYIKGRLIFNYLPDQMPTGNPELFTGNKVRFSNFLIGLQPQAGVKYVDGRGKKQQGQSLENGKVTVTQTLYDSLLRPAVTTKAATLETDSGSLMKYRTDAVTSLDWDTGIMEGAISDALPDDEGYPYSRKRFEDSPLGRTIEIGAPGKDFAITGSDSDHTVKYAYGSNTEDDQPNLPANQYFKTTRTDQNGKSKYSLQNKLGKQVFNVIPMDNSSDIKSATLITYSDSGKVKTEQLPNYFDPPEDSKPSDWQRSKSYNTKGLLTESEGPDSGNVSFIYNPDGLVRFSQNPEQSAQGMVLYKKYDSEDRIIEEGYFPHEWNADKLQEKADTAPDWPGTDQSTHPRYKYSYNGDEKTLNDLGQLTKIEVMSPAEEDTVEVEVLHHFNDRQKLSEVVLNLTAENSTFTTRYDYDNLGNLKGTTYPSGLDLTYVRDEVGRVAKITDTEGNVLLETTYNAGDQVLKETNKINPSNPLTTNYSYNSQGWITQINGPQIIENITYIKGGYNGKGFYDGNVASNSIQLDLPSTNKVPSELTYRFDYDNAYRVAVADCLLGDKEASQWSLGLDTPVTYDANGNFLKVDSETYEYEDGTDFVKNTAGSDKVDFTKDENGATISALPRGITQILRDIYSSKANSIETKSNGTIRFTYDDKEKRVMKKSSQKTRTYSRNIVGAVLEETTHSNGNDQTKDFLYGPSGLFGLKTASELHAVQKDHLKSPRILTDSSGTVISAYQYEPFGGLIEGNESNTELLQYLFGGYEFDSETGLYNAGARLYDPKLRRFYNTDPKQQYDSPYVFVGNNPMNMVDPDGEAAWWAVLVGAVVGTIVTVATGGAGAVLFGTELAVSAAVGAVAGTAGALAGDATTAGIAGEKFTGKRALVDALSGFAGGLVGAGVGGSAGRGAINLAYNAGRNTAEDITFVTRLGASTSMISGGFAGATASSAVSSAMTGQPFFSKETALNIAIGTVAGAGGALMASGAHFGFFGSMPKELSAADFNDIRTKLDIGENSQVLLTSVQEDQYLSTRQAIRNSYGRDDAVFKMSPGGNEEADVIALHGVGRFVFPLTERGYTQPMSSKLFADYLNAQHQYLDAQGAQLRRGYVPPLKLSICFSALPGRFGSVGQTLATALGRTTSAGRGIVYPAKLAQNWIEFNP</sequence>
<dbReference type="RefSeq" id="WP_165269381.1">
    <property type="nucleotide sequence ID" value="NZ_JAALLS010000015.1"/>
</dbReference>
<feature type="region of interest" description="Disordered" evidence="1">
    <location>
        <begin position="339"/>
        <end position="366"/>
    </location>
</feature>
<protein>
    <submittedName>
        <fullName evidence="4">RHS repeat-associated core domain-containing protein</fullName>
    </submittedName>
</protein>
<dbReference type="Gene3D" id="2.60.120.260">
    <property type="entry name" value="Galactose-binding domain-like"/>
    <property type="match status" value="1"/>
</dbReference>
<keyword evidence="5" id="KW-1185">Reference proteome</keyword>
<evidence type="ECO:0000313" key="5">
    <source>
        <dbReference type="Proteomes" id="UP000479132"/>
    </source>
</evidence>
<comment type="caution">
    <text evidence="4">The sequence shown here is derived from an EMBL/GenBank/DDBJ whole genome shotgun (WGS) entry which is preliminary data.</text>
</comment>
<evidence type="ECO:0000259" key="3">
    <source>
        <dbReference type="Pfam" id="PF20041"/>
    </source>
</evidence>
<proteinExistence type="predicted"/>
<evidence type="ECO:0000256" key="2">
    <source>
        <dbReference type="SAM" id="Phobius"/>
    </source>
</evidence>
<dbReference type="Proteomes" id="UP000479132">
    <property type="component" value="Unassembled WGS sequence"/>
</dbReference>
<gene>
    <name evidence="4" type="ORF">G3569_11835</name>
</gene>
<evidence type="ECO:0000313" key="4">
    <source>
        <dbReference type="EMBL" id="NGP89044.1"/>
    </source>
</evidence>
<dbReference type="Pfam" id="PF20041">
    <property type="entry name" value="DUF6443"/>
    <property type="match status" value="1"/>
</dbReference>
<reference evidence="4 5" key="1">
    <citation type="submission" date="2020-02" db="EMBL/GenBank/DDBJ databases">
        <title>Aliifodinibius halophilus 2W32, complete genome.</title>
        <authorList>
            <person name="Li Y."/>
            <person name="Wu S."/>
        </authorList>
    </citation>
    <scope>NUCLEOTIDE SEQUENCE [LARGE SCALE GENOMIC DNA]</scope>
    <source>
        <strain evidence="4 5">2W32</strain>
    </source>
</reference>
<feature type="region of interest" description="Disordered" evidence="1">
    <location>
        <begin position="1892"/>
        <end position="1914"/>
    </location>
</feature>
<dbReference type="InterPro" id="IPR050708">
    <property type="entry name" value="T6SS_VgrG/RHS"/>
</dbReference>
<feature type="transmembrane region" description="Helical" evidence="2">
    <location>
        <begin position="2467"/>
        <end position="2494"/>
    </location>
</feature>
<dbReference type="InterPro" id="IPR045619">
    <property type="entry name" value="DUF6443"/>
</dbReference>
<feature type="compositionally biased region" description="Basic and acidic residues" evidence="1">
    <location>
        <begin position="1903"/>
        <end position="1912"/>
    </location>
</feature>
<keyword evidence="2" id="KW-0812">Transmembrane</keyword>
<accession>A0A6M1TE52</accession>
<dbReference type="EMBL" id="JAALLS010000015">
    <property type="protein sequence ID" value="NGP89044.1"/>
    <property type="molecule type" value="Genomic_DNA"/>
</dbReference>
<dbReference type="PANTHER" id="PTHR32305">
    <property type="match status" value="1"/>
</dbReference>
<dbReference type="PANTHER" id="PTHR32305:SF15">
    <property type="entry name" value="PROTEIN RHSA-RELATED"/>
    <property type="match status" value="1"/>
</dbReference>
<organism evidence="4 5">
    <name type="scientific">Fodinibius halophilus</name>
    <dbReference type="NCBI Taxonomy" id="1736908"/>
    <lineage>
        <taxon>Bacteria</taxon>
        <taxon>Pseudomonadati</taxon>
        <taxon>Balneolota</taxon>
        <taxon>Balneolia</taxon>
        <taxon>Balneolales</taxon>
        <taxon>Balneolaceae</taxon>
        <taxon>Fodinibius</taxon>
    </lineage>
</organism>
<keyword evidence="2" id="KW-0472">Membrane</keyword>
<keyword evidence="2" id="KW-1133">Transmembrane helix</keyword>
<dbReference type="InterPro" id="IPR022385">
    <property type="entry name" value="Rhs_assc_core"/>
</dbReference>
<dbReference type="NCBIfam" id="TIGR03696">
    <property type="entry name" value="Rhs_assc_core"/>
    <property type="match status" value="1"/>
</dbReference>
<name>A0A6M1TE52_9BACT</name>